<evidence type="ECO:0000313" key="4">
    <source>
        <dbReference type="Proteomes" id="UP000027222"/>
    </source>
</evidence>
<keyword evidence="4" id="KW-1185">Reference proteome</keyword>
<feature type="transmembrane region" description="Helical" evidence="2">
    <location>
        <begin position="316"/>
        <end position="339"/>
    </location>
</feature>
<dbReference type="EMBL" id="KL142379">
    <property type="protein sequence ID" value="KDR76142.1"/>
    <property type="molecule type" value="Genomic_DNA"/>
</dbReference>
<dbReference type="Proteomes" id="UP000027222">
    <property type="component" value="Unassembled WGS sequence"/>
</dbReference>
<dbReference type="STRING" id="685588.A0A067T1D7"/>
<dbReference type="InterPro" id="IPR040410">
    <property type="entry name" value="UPF0658_Golgi"/>
</dbReference>
<dbReference type="PANTHER" id="PTHR34391:SF2">
    <property type="entry name" value="TRP C-TERMINAL DOMAIN-CONTAINING PROTEIN"/>
    <property type="match status" value="1"/>
</dbReference>
<feature type="transmembrane region" description="Helical" evidence="2">
    <location>
        <begin position="388"/>
        <end position="409"/>
    </location>
</feature>
<feature type="transmembrane region" description="Helical" evidence="2">
    <location>
        <begin position="415"/>
        <end position="440"/>
    </location>
</feature>
<name>A0A067T1D7_GALM3</name>
<feature type="transmembrane region" description="Helical" evidence="2">
    <location>
        <begin position="195"/>
        <end position="213"/>
    </location>
</feature>
<gene>
    <name evidence="3" type="ORF">GALMADRAFT_156270</name>
</gene>
<protein>
    <submittedName>
        <fullName evidence="3">Uncharacterized protein</fullName>
    </submittedName>
</protein>
<keyword evidence="2" id="KW-1133">Transmembrane helix</keyword>
<accession>A0A067T1D7</accession>
<feature type="compositionally biased region" description="Basic and acidic residues" evidence="1">
    <location>
        <begin position="586"/>
        <end position="597"/>
    </location>
</feature>
<dbReference type="OrthoDB" id="2684482at2759"/>
<organism evidence="3 4">
    <name type="scientific">Galerina marginata (strain CBS 339.88)</name>
    <dbReference type="NCBI Taxonomy" id="685588"/>
    <lineage>
        <taxon>Eukaryota</taxon>
        <taxon>Fungi</taxon>
        <taxon>Dikarya</taxon>
        <taxon>Basidiomycota</taxon>
        <taxon>Agaricomycotina</taxon>
        <taxon>Agaricomycetes</taxon>
        <taxon>Agaricomycetidae</taxon>
        <taxon>Agaricales</taxon>
        <taxon>Agaricineae</taxon>
        <taxon>Strophariaceae</taxon>
        <taxon>Galerina</taxon>
    </lineage>
</organism>
<feature type="region of interest" description="Disordered" evidence="1">
    <location>
        <begin position="569"/>
        <end position="657"/>
    </location>
</feature>
<evidence type="ECO:0000256" key="1">
    <source>
        <dbReference type="SAM" id="MobiDB-lite"/>
    </source>
</evidence>
<keyword evidence="2" id="KW-0812">Transmembrane</keyword>
<sequence length="657" mass="72820">MPISAGARQLVKRTLSVARLKLLYERITLTRFTALYFVCTILACVVLSSLHIVSLVHDSEAVFNLSSVVEQSNTTDGIAILEGKTIELCSNLPKERGTVCMEVITFEGSFDQELVQRDTLTLKGTYDDDRDWSTPSDSSTSANASTITASPLGSQNGTFSSFVFSSGGPEELTNACVISLKWLNDVLHDAQREDVVIFLFQVWLFILSFVAILNESIPHLGTTLLGHLLSTGWAGYRVYSTRGLMNFYRNQITPQACSGHDFMGDWWENRIGDALLLVALNGATLLVMLYLSFKLFKVYAKQTFERVGASPKIYQIYKLVLIFSVLLQLSGFITLASTAMWIDKVVHGSLADLAKHAKVYLAAFVLTLVLKLPWLVLGWICVRRECHIRFTVFCLISAFLLAISIAMFYSELYRHIFSCWAFFATITITAFVLLVVTTFLGMVSRLNFGHGFARYIKVNQSLEGVNFTPVYFPRQPEGDVEKSMSGVFDVQLPDLPLLATPHNLKYPVPLHATQQNVARAHSTYSDLNAVPVVISASPLTSGLAPSPKMPGFLNTLKRLSASPVNFSMQPTRREQPKLLPNTSSIDSERGRISDHGAKGSLEFSRTPSLPQPFTVHASVSSEAPAVTEKEGVRPYSAKRNPKMIGLPSNPRSRLTRF</sequence>
<evidence type="ECO:0000256" key="2">
    <source>
        <dbReference type="SAM" id="Phobius"/>
    </source>
</evidence>
<proteinExistence type="predicted"/>
<feature type="transmembrane region" description="Helical" evidence="2">
    <location>
        <begin position="359"/>
        <end position="381"/>
    </location>
</feature>
<reference evidence="4" key="1">
    <citation type="journal article" date="2014" name="Proc. Natl. Acad. Sci. U.S.A.">
        <title>Extensive sampling of basidiomycete genomes demonstrates inadequacy of the white-rot/brown-rot paradigm for wood decay fungi.</title>
        <authorList>
            <person name="Riley R."/>
            <person name="Salamov A.A."/>
            <person name="Brown D.W."/>
            <person name="Nagy L.G."/>
            <person name="Floudas D."/>
            <person name="Held B.W."/>
            <person name="Levasseur A."/>
            <person name="Lombard V."/>
            <person name="Morin E."/>
            <person name="Otillar R."/>
            <person name="Lindquist E.A."/>
            <person name="Sun H."/>
            <person name="LaButti K.M."/>
            <person name="Schmutz J."/>
            <person name="Jabbour D."/>
            <person name="Luo H."/>
            <person name="Baker S.E."/>
            <person name="Pisabarro A.G."/>
            <person name="Walton J.D."/>
            <person name="Blanchette R.A."/>
            <person name="Henrissat B."/>
            <person name="Martin F."/>
            <person name="Cullen D."/>
            <person name="Hibbett D.S."/>
            <person name="Grigoriev I.V."/>
        </authorList>
    </citation>
    <scope>NUCLEOTIDE SEQUENCE [LARGE SCALE GENOMIC DNA]</scope>
    <source>
        <strain evidence="4">CBS 339.88</strain>
    </source>
</reference>
<feature type="transmembrane region" description="Helical" evidence="2">
    <location>
        <begin position="34"/>
        <end position="56"/>
    </location>
</feature>
<keyword evidence="2" id="KW-0472">Membrane</keyword>
<dbReference type="PANTHER" id="PTHR34391">
    <property type="entry name" value="UPF0658 GOLGI APPARATUS MEMBRANE PROTEIN C1952.10C-RELATED"/>
    <property type="match status" value="1"/>
</dbReference>
<evidence type="ECO:0000313" key="3">
    <source>
        <dbReference type="EMBL" id="KDR76142.1"/>
    </source>
</evidence>
<dbReference type="GO" id="GO:0005794">
    <property type="term" value="C:Golgi apparatus"/>
    <property type="evidence" value="ECO:0007669"/>
    <property type="project" value="TreeGrafter"/>
</dbReference>
<feature type="transmembrane region" description="Helical" evidence="2">
    <location>
        <begin position="274"/>
        <end position="296"/>
    </location>
</feature>
<dbReference type="AlphaFoldDB" id="A0A067T1D7"/>
<dbReference type="HOGENOM" id="CLU_021809_0_0_1"/>